<organism evidence="4 5">
    <name type="scientific">Myxococcus llanfairpwllgwyngyllgogerychwyrndrobwllllantysiliogogogochensis</name>
    <dbReference type="NCBI Taxonomy" id="2590453"/>
    <lineage>
        <taxon>Bacteria</taxon>
        <taxon>Pseudomonadati</taxon>
        <taxon>Myxococcota</taxon>
        <taxon>Myxococcia</taxon>
        <taxon>Myxococcales</taxon>
        <taxon>Cystobacterineae</taxon>
        <taxon>Myxococcaceae</taxon>
        <taxon>Myxococcus</taxon>
    </lineage>
</organism>
<dbReference type="CDD" id="cd02440">
    <property type="entry name" value="AdoMet_MTases"/>
    <property type="match status" value="1"/>
</dbReference>
<accession>A0A540WWA0</accession>
<name>A0A540WWA0_9BACT</name>
<keyword evidence="3" id="KW-0949">S-adenosyl-L-methionine</keyword>
<dbReference type="SUPFAM" id="SSF53335">
    <property type="entry name" value="S-adenosyl-L-methionine-dependent methyltransferases"/>
    <property type="match status" value="1"/>
</dbReference>
<evidence type="ECO:0000256" key="1">
    <source>
        <dbReference type="ARBA" id="ARBA00022603"/>
    </source>
</evidence>
<dbReference type="Gene3D" id="3.40.50.150">
    <property type="entry name" value="Vaccinia Virus protein VP39"/>
    <property type="match status" value="1"/>
</dbReference>
<reference evidence="4 5" key="1">
    <citation type="submission" date="2019-06" db="EMBL/GenBank/DDBJ databases">
        <authorList>
            <person name="Livingstone P."/>
            <person name="Whitworth D."/>
        </authorList>
    </citation>
    <scope>NUCLEOTIDE SEQUENCE [LARGE SCALE GENOMIC DNA]</scope>
    <source>
        <strain evidence="4 5">AM401</strain>
    </source>
</reference>
<gene>
    <name evidence="4" type="ORF">FJV41_24800</name>
</gene>
<dbReference type="GO" id="GO:0032259">
    <property type="term" value="P:methylation"/>
    <property type="evidence" value="ECO:0007669"/>
    <property type="project" value="UniProtKB-KW"/>
</dbReference>
<keyword evidence="5" id="KW-1185">Reference proteome</keyword>
<dbReference type="Pfam" id="PF13489">
    <property type="entry name" value="Methyltransf_23"/>
    <property type="match status" value="1"/>
</dbReference>
<dbReference type="OrthoDB" id="9807911at2"/>
<evidence type="ECO:0000256" key="3">
    <source>
        <dbReference type="ARBA" id="ARBA00022691"/>
    </source>
</evidence>
<evidence type="ECO:0000313" key="4">
    <source>
        <dbReference type="EMBL" id="TQF13279.1"/>
    </source>
</evidence>
<dbReference type="AlphaFoldDB" id="A0A540WWA0"/>
<keyword evidence="1 4" id="KW-0489">Methyltransferase</keyword>
<sequence>MSRDAQEEDVKQVYGEIASAYEALFPVLHRYEDRVERFLAEAVTPGCRVLDVGCGPGLHTRGLDASIDVVGVDLSPEMLELARQARPEGAWHVHSYHRPFPEEWGRFQVVLAIGCLDFCDDLPRVLSHLAATLAPGGRMLFTVLEQRPGFEGHETATHEVQTAGPAVTLHLYSFEDTARAVVEAGLQPRDYVHAPGWVQLTEERTMWFGWWDVERG</sequence>
<evidence type="ECO:0000313" key="5">
    <source>
        <dbReference type="Proteomes" id="UP000315369"/>
    </source>
</evidence>
<dbReference type="GO" id="GO:0008168">
    <property type="term" value="F:methyltransferase activity"/>
    <property type="evidence" value="ECO:0007669"/>
    <property type="project" value="UniProtKB-KW"/>
</dbReference>
<dbReference type="EMBL" id="VIFM01000106">
    <property type="protein sequence ID" value="TQF13279.1"/>
    <property type="molecule type" value="Genomic_DNA"/>
</dbReference>
<dbReference type="PANTHER" id="PTHR43464:SF19">
    <property type="entry name" value="UBIQUINONE BIOSYNTHESIS O-METHYLTRANSFERASE, MITOCHONDRIAL"/>
    <property type="match status" value="1"/>
</dbReference>
<dbReference type="PANTHER" id="PTHR43464">
    <property type="entry name" value="METHYLTRANSFERASE"/>
    <property type="match status" value="1"/>
</dbReference>
<dbReference type="Proteomes" id="UP000315369">
    <property type="component" value="Unassembled WGS sequence"/>
</dbReference>
<evidence type="ECO:0000256" key="2">
    <source>
        <dbReference type="ARBA" id="ARBA00022679"/>
    </source>
</evidence>
<keyword evidence="2 4" id="KW-0808">Transferase</keyword>
<dbReference type="RefSeq" id="WP_141645020.1">
    <property type="nucleotide sequence ID" value="NZ_VIFM01000106.1"/>
</dbReference>
<proteinExistence type="predicted"/>
<dbReference type="InterPro" id="IPR029063">
    <property type="entry name" value="SAM-dependent_MTases_sf"/>
</dbReference>
<protein>
    <submittedName>
        <fullName evidence="4">Class I SAM-dependent methyltransferase</fullName>
    </submittedName>
</protein>
<comment type="caution">
    <text evidence="4">The sequence shown here is derived from an EMBL/GenBank/DDBJ whole genome shotgun (WGS) entry which is preliminary data.</text>
</comment>